<dbReference type="GeneID" id="97501386"/>
<dbReference type="AlphaFoldDB" id="W4N9A6"/>
<keyword evidence="3" id="KW-0472">Membrane</keyword>
<feature type="coiled-coil region" evidence="1">
    <location>
        <begin position="32"/>
        <end position="59"/>
    </location>
</feature>
<dbReference type="EMBL" id="AZMV01000004">
    <property type="protein sequence ID" value="ETY71319.1"/>
    <property type="molecule type" value="Genomic_DNA"/>
</dbReference>
<feature type="region of interest" description="Disordered" evidence="2">
    <location>
        <begin position="127"/>
        <end position="147"/>
    </location>
</feature>
<evidence type="ECO:0000313" key="6">
    <source>
        <dbReference type="Proteomes" id="UP000019155"/>
    </source>
</evidence>
<keyword evidence="6" id="KW-1185">Reference proteome</keyword>
<sequence>MPPFQDLVNSTDFWSAVIIALLSGGGIVGAIITAISNRESKAQEDRENAEADKLAAEAAEAAVRILTDSVIQPLREQVESQGGQIAHLEEKQRKYFALTAYTRSLFHWLQQFCEIVEPEFLVRHPKPRLPDELRPDIAPETLVKEDD</sequence>
<gene>
    <name evidence="5" type="ORF">BMOU_0761</name>
    <name evidence="4" type="ORF">BMOU_0806</name>
</gene>
<comment type="caution">
    <text evidence="5">The sequence shown here is derived from an EMBL/GenBank/DDBJ whole genome shotgun (WGS) entry which is preliminary data.</text>
</comment>
<dbReference type="STRING" id="1435051.BMOU_0761"/>
<dbReference type="Proteomes" id="UP000019155">
    <property type="component" value="Unassembled WGS sequence"/>
</dbReference>
<keyword evidence="1" id="KW-0175">Coiled coil</keyword>
<organism evidence="5 6">
    <name type="scientific">Bifidobacterium moukalabense DSM 27321</name>
    <dbReference type="NCBI Taxonomy" id="1435051"/>
    <lineage>
        <taxon>Bacteria</taxon>
        <taxon>Bacillati</taxon>
        <taxon>Actinomycetota</taxon>
        <taxon>Actinomycetes</taxon>
        <taxon>Bifidobacteriales</taxon>
        <taxon>Bifidobacteriaceae</taxon>
        <taxon>Bifidobacterium</taxon>
    </lineage>
</organism>
<evidence type="ECO:0000256" key="1">
    <source>
        <dbReference type="SAM" id="Coils"/>
    </source>
</evidence>
<reference evidence="5 6" key="1">
    <citation type="journal article" date="2014" name="Genome Announc.">
        <title>The Genome Sequence of Bifidobacterium moukalabense DSM 27321 Highlights the Close Phylogenetic Relatedness with the Bifidobacterium dentium Taxon.</title>
        <authorList>
            <person name="Lugli G.A."/>
            <person name="Duranti S."/>
            <person name="Milani C."/>
            <person name="Turroni F."/>
            <person name="Viappiani A."/>
            <person name="Mangifesta M."/>
            <person name="van Sinderen D."/>
            <person name="Ventura M."/>
        </authorList>
    </citation>
    <scope>NUCLEOTIDE SEQUENCE [LARGE SCALE GENOMIC DNA]</scope>
    <source>
        <strain evidence="5 6">DSM 27321</strain>
    </source>
</reference>
<keyword evidence="3" id="KW-1133">Transmembrane helix</keyword>
<name>W4N9A6_9BIFI</name>
<dbReference type="OrthoDB" id="3233840at2"/>
<keyword evidence="3" id="KW-0812">Transmembrane</keyword>
<feature type="transmembrane region" description="Helical" evidence="3">
    <location>
        <begin position="13"/>
        <end position="36"/>
    </location>
</feature>
<evidence type="ECO:0000256" key="3">
    <source>
        <dbReference type="SAM" id="Phobius"/>
    </source>
</evidence>
<accession>W4N9A6</accession>
<evidence type="ECO:0000313" key="5">
    <source>
        <dbReference type="EMBL" id="ETY71683.1"/>
    </source>
</evidence>
<dbReference type="eggNOG" id="ENOG5031JV4">
    <property type="taxonomic scope" value="Bacteria"/>
</dbReference>
<protein>
    <submittedName>
        <fullName evidence="5">PRTRC system protein E</fullName>
    </submittedName>
</protein>
<evidence type="ECO:0000313" key="4">
    <source>
        <dbReference type="EMBL" id="ETY71319.1"/>
    </source>
</evidence>
<dbReference type="PATRIC" id="fig|1435051.3.peg.755"/>
<proteinExistence type="predicted"/>
<feature type="compositionally biased region" description="Basic and acidic residues" evidence="2">
    <location>
        <begin position="128"/>
        <end position="147"/>
    </location>
</feature>
<dbReference type="RefSeq" id="WP_034875077.1">
    <property type="nucleotide sequence ID" value="NZ_AZMV01000003.1"/>
</dbReference>
<evidence type="ECO:0000256" key="2">
    <source>
        <dbReference type="SAM" id="MobiDB-lite"/>
    </source>
</evidence>
<dbReference type="EMBL" id="AZMV01000003">
    <property type="protein sequence ID" value="ETY71683.1"/>
    <property type="molecule type" value="Genomic_DNA"/>
</dbReference>